<feature type="region of interest" description="Disordered" evidence="1">
    <location>
        <begin position="1"/>
        <end position="24"/>
    </location>
</feature>
<dbReference type="EMBL" id="JAGGMS010000001">
    <property type="protein sequence ID" value="MBP2179061.1"/>
    <property type="molecule type" value="Genomic_DNA"/>
</dbReference>
<evidence type="ECO:0000313" key="2">
    <source>
        <dbReference type="EMBL" id="MBP2179061.1"/>
    </source>
</evidence>
<dbReference type="Proteomes" id="UP000741013">
    <property type="component" value="Unassembled WGS sequence"/>
</dbReference>
<reference evidence="2 3" key="1">
    <citation type="submission" date="2021-03" db="EMBL/GenBank/DDBJ databases">
        <title>Sequencing the genomes of 1000 actinobacteria strains.</title>
        <authorList>
            <person name="Klenk H.-P."/>
        </authorList>
    </citation>
    <scope>NUCLEOTIDE SEQUENCE [LARGE SCALE GENOMIC DNA]</scope>
    <source>
        <strain evidence="2 3">DSM 45510</strain>
    </source>
</reference>
<comment type="caution">
    <text evidence="2">The sequence shown here is derived from an EMBL/GenBank/DDBJ whole genome shotgun (WGS) entry which is preliminary data.</text>
</comment>
<organism evidence="2 3">
    <name type="scientific">Amycolatopsis magusensis</name>
    <dbReference type="NCBI Taxonomy" id="882444"/>
    <lineage>
        <taxon>Bacteria</taxon>
        <taxon>Bacillati</taxon>
        <taxon>Actinomycetota</taxon>
        <taxon>Actinomycetes</taxon>
        <taxon>Pseudonocardiales</taxon>
        <taxon>Pseudonocardiaceae</taxon>
        <taxon>Amycolatopsis</taxon>
    </lineage>
</organism>
<name>A0ABS4PI50_9PSEU</name>
<protein>
    <submittedName>
        <fullName evidence="2">Uncharacterized protein</fullName>
    </submittedName>
</protein>
<evidence type="ECO:0000313" key="3">
    <source>
        <dbReference type="Proteomes" id="UP000741013"/>
    </source>
</evidence>
<evidence type="ECO:0000256" key="1">
    <source>
        <dbReference type="SAM" id="MobiDB-lite"/>
    </source>
</evidence>
<gene>
    <name evidence="2" type="ORF">JOM49_000587</name>
</gene>
<keyword evidence="3" id="KW-1185">Reference proteome</keyword>
<dbReference type="RefSeq" id="WP_209662829.1">
    <property type="nucleotide sequence ID" value="NZ_JAGGMS010000001.1"/>
</dbReference>
<sequence length="65" mass="7041">MEDDVAKAKTGKKNGIDPTWPHVAEGEHPVSELAADRQGALSPFGDVTFPLDSVPYVHPETEINK</sequence>
<proteinExistence type="predicted"/>
<accession>A0ABS4PI50</accession>